<keyword evidence="4" id="KW-0029">Amino-acid transport</keyword>
<dbReference type="PANTHER" id="PTHR30483">
    <property type="entry name" value="LEUCINE-SPECIFIC-BINDING PROTEIN"/>
    <property type="match status" value="1"/>
</dbReference>
<dbReference type="Pfam" id="PF13458">
    <property type="entry name" value="Peripla_BP_6"/>
    <property type="match status" value="1"/>
</dbReference>
<accession>A0A2U3ANV0</accession>
<dbReference type="InterPro" id="IPR028081">
    <property type="entry name" value="Leu-bd"/>
</dbReference>
<dbReference type="CDD" id="cd06340">
    <property type="entry name" value="PBP1_ABC_ligand_binding-like"/>
    <property type="match status" value="1"/>
</dbReference>
<feature type="chain" id="PRO_5038403288" description="Leucine-binding protein domain-containing protein" evidence="5">
    <location>
        <begin position="20"/>
        <end position="412"/>
    </location>
</feature>
<proteinExistence type="inferred from homology"/>
<feature type="domain" description="Leucine-binding protein" evidence="6">
    <location>
        <begin position="37"/>
        <end position="391"/>
    </location>
</feature>
<feature type="signal peptide" evidence="5">
    <location>
        <begin position="1"/>
        <end position="19"/>
    </location>
</feature>
<evidence type="ECO:0000256" key="3">
    <source>
        <dbReference type="ARBA" id="ARBA00022729"/>
    </source>
</evidence>
<comment type="caution">
    <text evidence="7">The sequence shown here is derived from an EMBL/GenBank/DDBJ whole genome shotgun (WGS) entry which is preliminary data.</text>
</comment>
<keyword evidence="2" id="KW-0813">Transport</keyword>
<dbReference type="PANTHER" id="PTHR30483:SF37">
    <property type="entry name" value="ABC TRANSPORTER SUBSTRATE-BINDING PROTEIN"/>
    <property type="match status" value="1"/>
</dbReference>
<name>A0A2U3ANV0_9BACL</name>
<keyword evidence="3 5" id="KW-0732">Signal</keyword>
<protein>
    <recommendedName>
        <fullName evidence="6">Leucine-binding protein domain-containing protein</fullName>
    </recommendedName>
</protein>
<dbReference type="EMBL" id="QFVR01000004">
    <property type="protein sequence ID" value="PWI26211.1"/>
    <property type="molecule type" value="Genomic_DNA"/>
</dbReference>
<sequence>MKKFFLLSIAVMSILILVACGKSDDAKKSEGGKKEAIKIGALYPKTGPLALLGTESLRGAQVAVDEVNAKGGIDGQKIDLITTDAGDPNAATSEATRLITKEKIDLLIGSFSSSISLPASEVAERQGALFVEFGAVADAVTERGYQSILRVNPRSSDGLIIQLEFMEKVIAEQLKKELKDVRIAMVYEDSAFGTTGAEIFLSVAKKRGFNIVSEQPYSATSNDLSSIIIKLKESKPELVLATSYIADAILLTNQAEELGYKMPILLGGGGGHPLKDYEKAVGPLAQGVFSTVLPEYQLNKDFTEGLQEYIDAYKKKFGTEPQSGHSMANYVGMKVLIEAITNAKSKEPKKVREAAMKLDIPKGKTANGWGVKFDEKTGQNTRSDIYITQWIDKELLTVYPKDVAVQEMIWMK</sequence>
<organism evidence="7 8">
    <name type="scientific">Kurthia sibirica</name>
    <dbReference type="NCBI Taxonomy" id="202750"/>
    <lineage>
        <taxon>Bacteria</taxon>
        <taxon>Bacillati</taxon>
        <taxon>Bacillota</taxon>
        <taxon>Bacilli</taxon>
        <taxon>Bacillales</taxon>
        <taxon>Caryophanaceae</taxon>
        <taxon>Kurthia</taxon>
    </lineage>
</organism>
<keyword evidence="8" id="KW-1185">Reference proteome</keyword>
<comment type="similarity">
    <text evidence="1">Belongs to the leucine-binding protein family.</text>
</comment>
<dbReference type="PROSITE" id="PS51257">
    <property type="entry name" value="PROKAR_LIPOPROTEIN"/>
    <property type="match status" value="1"/>
</dbReference>
<dbReference type="InterPro" id="IPR028082">
    <property type="entry name" value="Peripla_BP_I"/>
</dbReference>
<evidence type="ECO:0000256" key="1">
    <source>
        <dbReference type="ARBA" id="ARBA00010062"/>
    </source>
</evidence>
<dbReference type="GO" id="GO:0006865">
    <property type="term" value="P:amino acid transport"/>
    <property type="evidence" value="ECO:0007669"/>
    <property type="project" value="UniProtKB-KW"/>
</dbReference>
<evidence type="ECO:0000256" key="5">
    <source>
        <dbReference type="SAM" id="SignalP"/>
    </source>
</evidence>
<dbReference type="Gene3D" id="3.40.50.2300">
    <property type="match status" value="2"/>
</dbReference>
<reference evidence="7 8" key="1">
    <citation type="submission" date="2018-05" db="EMBL/GenBank/DDBJ databases">
        <title>Kurthia sibirica genome sequence.</title>
        <authorList>
            <person name="Maclea K.S."/>
            <person name="Goen A.E."/>
        </authorList>
    </citation>
    <scope>NUCLEOTIDE SEQUENCE [LARGE SCALE GENOMIC DNA]</scope>
    <source>
        <strain evidence="7 8">ATCC 49154</strain>
    </source>
</reference>
<evidence type="ECO:0000313" key="8">
    <source>
        <dbReference type="Proteomes" id="UP000245938"/>
    </source>
</evidence>
<dbReference type="OrthoDB" id="9783240at2"/>
<dbReference type="PRINTS" id="PR00337">
    <property type="entry name" value="LEUILEVALBP"/>
</dbReference>
<evidence type="ECO:0000259" key="6">
    <source>
        <dbReference type="Pfam" id="PF13458"/>
    </source>
</evidence>
<evidence type="ECO:0000256" key="4">
    <source>
        <dbReference type="ARBA" id="ARBA00022970"/>
    </source>
</evidence>
<dbReference type="SUPFAM" id="SSF53822">
    <property type="entry name" value="Periplasmic binding protein-like I"/>
    <property type="match status" value="1"/>
</dbReference>
<gene>
    <name evidence="7" type="ORF">DEX24_04605</name>
</gene>
<dbReference type="Proteomes" id="UP000245938">
    <property type="component" value="Unassembled WGS sequence"/>
</dbReference>
<dbReference type="RefSeq" id="WP_109305234.1">
    <property type="nucleotide sequence ID" value="NZ_BJUF01000036.1"/>
</dbReference>
<dbReference type="InterPro" id="IPR000709">
    <property type="entry name" value="Leu_Ile_Val-bd"/>
</dbReference>
<evidence type="ECO:0000313" key="7">
    <source>
        <dbReference type="EMBL" id="PWI26211.1"/>
    </source>
</evidence>
<evidence type="ECO:0000256" key="2">
    <source>
        <dbReference type="ARBA" id="ARBA00022448"/>
    </source>
</evidence>
<dbReference type="AlphaFoldDB" id="A0A2U3ANV0"/>
<dbReference type="InterPro" id="IPR051010">
    <property type="entry name" value="BCAA_transport"/>
</dbReference>